<evidence type="ECO:0000256" key="5">
    <source>
        <dbReference type="ARBA" id="ARBA00022741"/>
    </source>
</evidence>
<proteinExistence type="predicted"/>
<dbReference type="Proteomes" id="UP000196317">
    <property type="component" value="Unassembled WGS sequence"/>
</dbReference>
<dbReference type="EMBL" id="NDYN01000004">
    <property type="protein sequence ID" value="OUT08051.1"/>
    <property type="molecule type" value="Genomic_DNA"/>
</dbReference>
<evidence type="ECO:0000313" key="10">
    <source>
        <dbReference type="EMBL" id="OUT08051.1"/>
    </source>
</evidence>
<evidence type="ECO:0000313" key="11">
    <source>
        <dbReference type="Proteomes" id="UP000196317"/>
    </source>
</evidence>
<dbReference type="EC" id="2.7.13.3" evidence="2"/>
<dbReference type="GO" id="GO:0005524">
    <property type="term" value="F:ATP binding"/>
    <property type="evidence" value="ECO:0007669"/>
    <property type="project" value="UniProtKB-KW"/>
</dbReference>
<feature type="domain" description="Histidine kinase" evidence="9">
    <location>
        <begin position="31"/>
        <end position="242"/>
    </location>
</feature>
<keyword evidence="7" id="KW-0067">ATP-binding</keyword>
<evidence type="ECO:0000259" key="9">
    <source>
        <dbReference type="PROSITE" id="PS50109"/>
    </source>
</evidence>
<dbReference type="InterPro" id="IPR036097">
    <property type="entry name" value="HisK_dim/P_sf"/>
</dbReference>
<dbReference type="AlphaFoldDB" id="A0A1Y5MHH9"/>
<dbReference type="SUPFAM" id="SSF47384">
    <property type="entry name" value="Homodimeric domain of signal transducing histidine kinase"/>
    <property type="match status" value="1"/>
</dbReference>
<evidence type="ECO:0000256" key="7">
    <source>
        <dbReference type="ARBA" id="ARBA00022840"/>
    </source>
</evidence>
<dbReference type="InterPro" id="IPR003594">
    <property type="entry name" value="HATPase_dom"/>
</dbReference>
<dbReference type="Gene3D" id="1.10.287.130">
    <property type="match status" value="1"/>
</dbReference>
<evidence type="ECO:0000256" key="4">
    <source>
        <dbReference type="ARBA" id="ARBA00022679"/>
    </source>
</evidence>
<organism evidence="10 11">
    <name type="scientific">Campylobacter concisus</name>
    <dbReference type="NCBI Taxonomy" id="199"/>
    <lineage>
        <taxon>Bacteria</taxon>
        <taxon>Pseudomonadati</taxon>
        <taxon>Campylobacterota</taxon>
        <taxon>Epsilonproteobacteria</taxon>
        <taxon>Campylobacterales</taxon>
        <taxon>Campylobacteraceae</taxon>
        <taxon>Campylobacter</taxon>
    </lineage>
</organism>
<sequence length="246" mass="27677">MPSSNLDENFFSSSDGMRIAKLAMMGEMMANITHQWKQPLNELSLVLYKMKKLARSEDVEFIGSYERAMQIIKYMSETTDEFSSFLNPNTLSQEFSLADAARASIQIVKGVMKKEGVHVELEVLGDSKIYGHKNRLMQVIINLLNNAKDALNLQKIEDRNIKIKIDSDEKFAYLSVEDNGGGIDKNVIDEIFKPYFTTKKDAKGTGLGLYMSKQIIDQFNAEITAGNSDNGACFLIKLPHKGEIDE</sequence>
<dbReference type="GO" id="GO:0000155">
    <property type="term" value="F:phosphorelay sensor kinase activity"/>
    <property type="evidence" value="ECO:0007669"/>
    <property type="project" value="InterPro"/>
</dbReference>
<keyword evidence="3" id="KW-0597">Phosphoprotein</keyword>
<evidence type="ECO:0000256" key="2">
    <source>
        <dbReference type="ARBA" id="ARBA00012438"/>
    </source>
</evidence>
<dbReference type="InterPro" id="IPR036890">
    <property type="entry name" value="HATPase_C_sf"/>
</dbReference>
<reference evidence="10 11" key="1">
    <citation type="submission" date="2017-04" db="EMBL/GenBank/DDBJ databases">
        <title>Complete genome of Campylobacter concisus ATCC 33237T and draft genomes for an additional eight well characterized C. concisus strains.</title>
        <authorList>
            <person name="Cornelius A.J."/>
            <person name="Miller W.G."/>
            <person name="Lastovica A.J."/>
            <person name="On S.L."/>
            <person name="French N.P."/>
            <person name="Vandenberg O."/>
            <person name="Biggs P.J."/>
        </authorList>
    </citation>
    <scope>NUCLEOTIDE SEQUENCE [LARGE SCALE GENOMIC DNA]</scope>
    <source>
        <strain evidence="10 11">CCUG 19995</strain>
    </source>
</reference>
<comment type="catalytic activity">
    <reaction evidence="1">
        <text>ATP + protein L-histidine = ADP + protein N-phospho-L-histidine.</text>
        <dbReference type="EC" id="2.7.13.3"/>
    </reaction>
</comment>
<dbReference type="PROSITE" id="PS50109">
    <property type="entry name" value="HIS_KIN"/>
    <property type="match status" value="1"/>
</dbReference>
<name>A0A1Y5MHH9_9BACT</name>
<keyword evidence="8" id="KW-0902">Two-component regulatory system</keyword>
<dbReference type="Pfam" id="PF02518">
    <property type="entry name" value="HATPase_c"/>
    <property type="match status" value="1"/>
</dbReference>
<dbReference type="PANTHER" id="PTHR43065">
    <property type="entry name" value="SENSOR HISTIDINE KINASE"/>
    <property type="match status" value="1"/>
</dbReference>
<dbReference type="PRINTS" id="PR00344">
    <property type="entry name" value="BCTRLSENSOR"/>
</dbReference>
<dbReference type="InterPro" id="IPR005467">
    <property type="entry name" value="His_kinase_dom"/>
</dbReference>
<dbReference type="RefSeq" id="WP_087582962.1">
    <property type="nucleotide sequence ID" value="NZ_NDYN01000004.1"/>
</dbReference>
<evidence type="ECO:0000256" key="3">
    <source>
        <dbReference type="ARBA" id="ARBA00022553"/>
    </source>
</evidence>
<dbReference type="SMART" id="SM00387">
    <property type="entry name" value="HATPase_c"/>
    <property type="match status" value="1"/>
</dbReference>
<evidence type="ECO:0000256" key="8">
    <source>
        <dbReference type="ARBA" id="ARBA00023012"/>
    </source>
</evidence>
<comment type="caution">
    <text evidence="10">The sequence shown here is derived from an EMBL/GenBank/DDBJ whole genome shotgun (WGS) entry which is preliminary data.</text>
</comment>
<accession>A0A1Y5MHH9</accession>
<dbReference type="SUPFAM" id="SSF55874">
    <property type="entry name" value="ATPase domain of HSP90 chaperone/DNA topoisomerase II/histidine kinase"/>
    <property type="match status" value="1"/>
</dbReference>
<protein>
    <recommendedName>
        <fullName evidence="2">histidine kinase</fullName>
        <ecNumber evidence="2">2.7.13.3</ecNumber>
    </recommendedName>
</protein>
<gene>
    <name evidence="10" type="ORF">B9N65_04420</name>
</gene>
<keyword evidence="6 10" id="KW-0418">Kinase</keyword>
<dbReference type="InterPro" id="IPR004358">
    <property type="entry name" value="Sig_transdc_His_kin-like_C"/>
</dbReference>
<keyword evidence="5" id="KW-0547">Nucleotide-binding</keyword>
<keyword evidence="4" id="KW-0808">Transferase</keyword>
<evidence type="ECO:0000256" key="1">
    <source>
        <dbReference type="ARBA" id="ARBA00000085"/>
    </source>
</evidence>
<dbReference type="Gene3D" id="3.30.565.10">
    <property type="entry name" value="Histidine kinase-like ATPase, C-terminal domain"/>
    <property type="match status" value="1"/>
</dbReference>
<evidence type="ECO:0000256" key="6">
    <source>
        <dbReference type="ARBA" id="ARBA00022777"/>
    </source>
</evidence>
<dbReference type="PANTHER" id="PTHR43065:SF10">
    <property type="entry name" value="PEROXIDE STRESS-ACTIVATED HISTIDINE KINASE MAK3"/>
    <property type="match status" value="1"/>
</dbReference>